<dbReference type="Pfam" id="PF00550">
    <property type="entry name" value="PP-binding"/>
    <property type="match status" value="1"/>
</dbReference>
<evidence type="ECO:0000313" key="15">
    <source>
        <dbReference type="EMBL" id="KAK5991435.1"/>
    </source>
</evidence>
<dbReference type="InterPro" id="IPR036736">
    <property type="entry name" value="ACP-like_sf"/>
</dbReference>
<dbReference type="SMART" id="SM00826">
    <property type="entry name" value="PKS_DH"/>
    <property type="match status" value="1"/>
</dbReference>
<dbReference type="InterPro" id="IPR020807">
    <property type="entry name" value="PKS_DH"/>
</dbReference>
<dbReference type="Pfam" id="PF00668">
    <property type="entry name" value="Condensation"/>
    <property type="match status" value="1"/>
</dbReference>
<dbReference type="Gene3D" id="3.40.47.10">
    <property type="match status" value="1"/>
</dbReference>
<dbReference type="SUPFAM" id="SSF52777">
    <property type="entry name" value="CoA-dependent acyltransferases"/>
    <property type="match status" value="2"/>
</dbReference>
<organism evidence="15 16">
    <name type="scientific">Cladobotryum mycophilum</name>
    <dbReference type="NCBI Taxonomy" id="491253"/>
    <lineage>
        <taxon>Eukaryota</taxon>
        <taxon>Fungi</taxon>
        <taxon>Dikarya</taxon>
        <taxon>Ascomycota</taxon>
        <taxon>Pezizomycotina</taxon>
        <taxon>Sordariomycetes</taxon>
        <taxon>Hypocreomycetidae</taxon>
        <taxon>Hypocreales</taxon>
        <taxon>Hypocreaceae</taxon>
        <taxon>Cladobotryum</taxon>
    </lineage>
</organism>
<dbReference type="SUPFAM" id="SSF51735">
    <property type="entry name" value="NAD(P)-binding Rossmann-fold domains"/>
    <property type="match status" value="2"/>
</dbReference>
<dbReference type="Pfam" id="PF00698">
    <property type="entry name" value="Acyl_transf_1"/>
    <property type="match status" value="1"/>
</dbReference>
<feature type="active site" description="Proton acceptor; for dehydratase activity" evidence="10">
    <location>
        <position position="978"/>
    </location>
</feature>
<gene>
    <name evidence="15" type="ORF">PT974_09717</name>
</gene>
<dbReference type="InterPro" id="IPR057326">
    <property type="entry name" value="KR_dom"/>
</dbReference>
<dbReference type="Gene3D" id="3.40.50.150">
    <property type="entry name" value="Vaccinia Virus protein VP39"/>
    <property type="match status" value="1"/>
</dbReference>
<dbReference type="InterPro" id="IPR013968">
    <property type="entry name" value="PKS_KR"/>
</dbReference>
<dbReference type="Gene3D" id="3.30.559.10">
    <property type="entry name" value="Chloramphenicol acetyltransferase-like domain"/>
    <property type="match status" value="1"/>
</dbReference>
<comment type="similarity">
    <text evidence="9">In the C-terminal section; belongs to the NRP synthetase family.</text>
</comment>
<keyword evidence="1" id="KW-0596">Phosphopantetheine</keyword>
<feature type="region of interest" description="Disordered" evidence="11">
    <location>
        <begin position="2456"/>
        <end position="2488"/>
    </location>
</feature>
<evidence type="ECO:0000256" key="11">
    <source>
        <dbReference type="SAM" id="MobiDB-lite"/>
    </source>
</evidence>
<dbReference type="InterPro" id="IPR049552">
    <property type="entry name" value="PKS_DH_N"/>
</dbReference>
<dbReference type="Gene3D" id="3.40.50.720">
    <property type="entry name" value="NAD(P)-binding Rossmann-like Domain"/>
    <property type="match status" value="2"/>
</dbReference>
<dbReference type="InterPro" id="IPR050091">
    <property type="entry name" value="PKS_NRPS_Biosynth_Enz"/>
</dbReference>
<dbReference type="PROSITE" id="PS50075">
    <property type="entry name" value="CARRIER"/>
    <property type="match status" value="2"/>
</dbReference>
<evidence type="ECO:0000256" key="1">
    <source>
        <dbReference type="ARBA" id="ARBA00022450"/>
    </source>
</evidence>
<evidence type="ECO:0000259" key="12">
    <source>
        <dbReference type="PROSITE" id="PS50075"/>
    </source>
</evidence>
<dbReference type="InterPro" id="IPR014031">
    <property type="entry name" value="Ketoacyl_synth_C"/>
</dbReference>
<evidence type="ECO:0000256" key="9">
    <source>
        <dbReference type="ARBA" id="ARBA00029443"/>
    </source>
</evidence>
<reference evidence="15 16" key="1">
    <citation type="submission" date="2024-01" db="EMBL/GenBank/DDBJ databases">
        <title>Complete genome of Cladobotryum mycophilum ATHUM6906.</title>
        <authorList>
            <person name="Christinaki A.C."/>
            <person name="Myridakis A.I."/>
            <person name="Kouvelis V.N."/>
        </authorList>
    </citation>
    <scope>NUCLEOTIDE SEQUENCE [LARGE SCALE GENOMIC DNA]</scope>
    <source>
        <strain evidence="15 16">ATHUM6906</strain>
    </source>
</reference>
<dbReference type="InterPro" id="IPR016039">
    <property type="entry name" value="Thiolase-like"/>
</dbReference>
<dbReference type="CDD" id="cd05930">
    <property type="entry name" value="A_NRPS"/>
    <property type="match status" value="1"/>
</dbReference>
<dbReference type="PROSITE" id="PS52004">
    <property type="entry name" value="KS3_2"/>
    <property type="match status" value="1"/>
</dbReference>
<dbReference type="InterPro" id="IPR023213">
    <property type="entry name" value="CAT-like_dom_sf"/>
</dbReference>
<dbReference type="CDD" id="cd02440">
    <property type="entry name" value="AdoMet_MTases"/>
    <property type="match status" value="1"/>
</dbReference>
<keyword evidence="6" id="KW-0677">Repeat</keyword>
<dbReference type="CDD" id="cd19532">
    <property type="entry name" value="C_PKS-NRPS"/>
    <property type="match status" value="1"/>
</dbReference>
<dbReference type="InterPro" id="IPR013217">
    <property type="entry name" value="Methyltransf_12"/>
</dbReference>
<evidence type="ECO:0000256" key="5">
    <source>
        <dbReference type="ARBA" id="ARBA00022679"/>
    </source>
</evidence>
<sequence>MSYTTREPIAVVGSACRFPGESSSPSKLWQLLREPKDVLSEFPADKLRLSNFYNPNGEHHGSTDVPNSSYLLSEDTRLFDARFFNVNPAEADGMDPQQRLLMEVAYEGLESAGYTLDQIHGTQTSVYVGVMTSDFAGIQARDLETVGRWHGTGTSASILSNRISYYFNLKGPSMTIDTACSSSLVAVHQAVQSLRNGESSMAIVGGVNLILDATPYIAESKLHMLSPTSRSRMWDKDADGYARGEGCASVVLKTLSQAIEDGDDIECIIRETSVNSDGRSQGITMPNPLAQAELIQRTYRNAGLDPVKDRCQYFECHGTGTQAGDPVEAQAIQEAFFPKNQTFSPEDKLVVGSIKTVIGHLEGCAGLAGLLKAILCIKNRTISPNLLFNELNPKVKPFYDNLQLPTTAITWPTPPPGTPLRASVNSFGFGGTNAHAIIESYSPETTGASVNEPEKEDESLYGPLVFSANSKVSLASMIKDAVSYIESNPSLNLDDVAWTLSQKRSLMPLRASFAGATRTALLSSMEKAAINYDAAPEEDFGTAGRRVGTEPPGILGVFTGQGAQWACMGRDLILKNRVFRDSIERCESALAALPDPPSWSLKDEIMKSDDLSMLGLAVLSQPITTAIELAAVDLINAAGIHLDAVLGHSSGEIAAVYAAGIISLENAMAIAYYRGFHAKLAKNEKTGQPGAMMAVGISFDEADTFCSQPQFAGRIVLAASNAPSTVTLSGDADAIGEAKEIFDKQGTFARQLKVDSAYHSHHMIPCGGPYLESLKACNIQIQPPKEGVIWISSVTGDVDPLYSDMESLKGPYWVDNMLNAVLFSQAVETSLWNGGPFDLAIEVGPHPALKGPVSQTMKSILGKDVPYTSVMKRGTSDVEVASSAVGLIWEHLGPQSVDLAKYRQLYTDDAPTLTKGLPSYGWDHSKIHWRESRISRQYRLREQKPHELLGRRVPDDSDFEFRWRNILRLNEIPWLRGHEYQGQALFPGTGYVSLAIEAARTVAAGRPISLIEIHDLTIHRALTIEEDNSGVECVISLKIQSGDAISPQTERIEADFANYVCTDEASATLDKSCSARVSITFGEPSATELPSRRPPRANLATVDPESLYKMFESIDLNYTAPFRGIQDMSRTFHHATATTHWDRKDFSDQYLFHPAALDVSLHLLMTAFSSPYSDSLWTTYLPTCFRHICINPNLTYRTDAGIGYHVDADVTTSSATIIEGDISLFDDDGNAIVQVEGLTMRSFQEPNASNDRKLLSHTVWEQDPFGSIQIDQHMPDDEEKLLLETMDRTVLFYFQRVLTEISPSETVNFKDYHQTFYKEIQRKIDSVKNKTHLTAKPEWLNDTEEYILSMFQRFSGQADLEFMHPLGRALVPILRGEVEPLEVFLEDDRLNRLYMDGVMFAPLNRNILDVTKLIAHKHPHMDVLEIGAGTGGTTRRVLDAMDGAFSSYCYTDISSGFFEKAAEKFSDSANKMTFKVLDIERDVDDQGFEVGKYDMIVAANVLHATRNLSDTMRHTRTLLKPGGYLLLMEVTSETLVLTFLMGAVPGWWLGFDEGRVHGPGISPTDWDNLLRDTGFSGVDGISHNVPDFAAHHCSVIVSQAVDDTIQLLRDPLPVMDTVPVSEDIVILGGKSLRTSRLAQGLQRTLRQLNVGIQIIDGIDGSKPLVFSRPTSVISLTELDKPFFSEKLSTEKLQALQNLFKSSKNILWLTSGRLSESPRANMMPGIGRAIASEMPQLNLQFLDVAQLQTLTPQLVIETFLRLAASGLSSLTDGSALWTPEPELLFDGESIRIPREMRYGTLNNRFNAARRAITQQVSLDDTAVEVISNEERVIVRETPALDCPVAPGFLSVNVKLSARLLPELSRHKFMWYGTTEDSKGVIGISSHLSSVLEIKAEDALLIQVEDEVTPAVLGTVAGYFISHLISSSLPQTGSILVYSASDILSQVISLDSEWKNRKVIFADSKPAKTSSKTVSIHPRASRHLIKRALPKDIHSFIDFSKLTGATVNENVHSIYGHAQLDLSAMDKYMSSSSLHSVLAGAYDKTKTTVFELAQDSIKTVSIQGLNGSVESATYHPTIVDWSIATGVSVQLQPADPSKLFAADKSYFMVGMKSALGLSICSWMARNGARHFILASRTPEVDHLWLKEMTALGAEVRIITMDICDRDSVYSAYDEITRTMPPVAGVCNAAMVLNDKLFADMTIENFEAVWGPKVDGTTYLDEIFSSPSLDFFILFSSLSCIVGNIGQSNYHAANLFMSSLAKQRREKGLAASVIDIGMVVDVGYVARAGPEMFQLLGKLGYASLSEEDIHYLLTEAVIASNPNTTGSYEISIGLEPTKRSADVNTRPLGTPIPTSASTLSLEQQLNNAESAEEAAQVLLNAFSAKIEAMLQLASGTLDPSLSLLDLGCDSLLAVEIRTWFLKGISVDIPVLKVLNGTTLDLAAEAVAQFLNQKLKTKPEQQKPFIGESEPQTALNSDDEDSRSVSERSTGATSEVTIISEAVDAPTELATVSLKNAAKLGPMSPAQSAIWFAGNQIGDPTKYNIVVSYKVRGNFQVARFKRAIEQIVARHDILRTAFIADPVTGELVQAVLDRPQPFFNHIETSDSNAVSREFEAAKSYQWRLDQGESFRATVVTVNSREHTLIFYYHHIAVDGVSWHVFLRDLSFLYQLKSPPANPAQYIEYSLLQQDAIRNGAFKVDLDYWKEALSPLPEAMPLLPFSRVKSRKVTNNHNGHTATRHLSADLVTKIRQASQKLKGTAFHFYLTAMQVAFAKLLGIEEMCIGMSDANRQDERFTDTMGYFVNLLPLKFQVGQNASVADVFKNTTKTVLSSLQHASVPFGQILDGLNVERSPAYTPLFQVAINYRLGEVLEFPIGDFNLKYHGSVQAKTPYDLSFDITHTTSGTCMLEVTARDYLYSPEDTQLLLDIYVNLIETISANSSLKVDEYSLGSSKVAEQSLSISHGPRATHGLPTTFPGIFDAVSAKYADEVAVKDHNEQFTYSQLGKQVNQLANALIKNGVSTGDKVGVLLEPSAKPVVALLSILRIGAVYVPLDVKIPTERHVVMVDNAKVSLVLHEPSTLERAQNLSLPLINIQDASSEDNSPVESKSTQDIPAFLLHTSGSTGAPKGIVLSQAGFINYIASKRVKLGLNKPVVLQQSSLGFDMSIAQFFNAIANGGTLVIAPSDVRGDPIALSQLIRDEKVTFTLGTPSEYLALLQYGYTNLKDYTLWANACMGGEAVTDQLKGEFSRLGDKCPVLLDCYGPTEISASTTFQVVSLVAKNSISTIGQAIPNTSIYILNEKLEPVTTGLPGEICVGGVGIAKGYLAEEQTQAKFVENQFASAEDKAKGWTKMYRSGDKGRLLKDGSLVFMGRLDGETQIKLRGLRIDLEDVASVLVQAAPELIAEAVVSVRSTGDSDFLVAHVALIPQQTASQDELQQIATTLPLPQYMRPAVIASLENLPKNNNGKIDRKAIDALPLPTIDAKTGPAKYLTLREGELKLLWEEILPFTGTHALNDFFAAGGNSLLLIKLQAAIERSIGVQMSLSDLYKHSTLSGMAALINSKREGVPPPKAIDWSEETAVSKAIPTSQVAVDSLAKESGREVLLSGATSFLGKTILTKLLNDATVSKIHCVAVAREAQSSLPSDKKLVVYNGTLFDSTLNLSGSDYSNLRSRIDAVVHAGASGHCLNNYNTLRTPNLGSTRYLAELALYRNIPLHYISSPRVILFSGETSIEPVSVSSYLPPTDGSEGYTASKWASEQLLEKMADTHGLNVCIHRPCAVVGDEAPHEDALNALLRYSFLLGEIPRLENVDGFIDFKDVHEVASEIASDVLAMFTSPSKSSMVFHHHSSNLKVAMRDLAGHVAKLYTREITEVSLRDWIARAAELGMEPIISSYLLSVGETGKIIQFPYLGAN</sequence>
<protein>
    <submittedName>
        <fullName evidence="15">Hybrid PKS-NRPS synthetase lepA</fullName>
    </submittedName>
</protein>
<feature type="domain" description="PKS/mFAS DH" evidence="14">
    <location>
        <begin position="946"/>
        <end position="1249"/>
    </location>
</feature>
<evidence type="ECO:0000256" key="8">
    <source>
        <dbReference type="ARBA" id="ARBA00023268"/>
    </source>
</evidence>
<dbReference type="Pfam" id="PF23297">
    <property type="entry name" value="ACP_SdgA_C"/>
    <property type="match status" value="1"/>
</dbReference>
<dbReference type="EMBL" id="JAVFKD010000014">
    <property type="protein sequence ID" value="KAK5991435.1"/>
    <property type="molecule type" value="Genomic_DNA"/>
</dbReference>
<evidence type="ECO:0000256" key="10">
    <source>
        <dbReference type="PROSITE-ProRule" id="PRU01363"/>
    </source>
</evidence>
<feature type="domain" description="Carrier" evidence="12">
    <location>
        <begin position="3486"/>
        <end position="3561"/>
    </location>
</feature>
<evidence type="ECO:0000259" key="13">
    <source>
        <dbReference type="PROSITE" id="PS52004"/>
    </source>
</evidence>
<dbReference type="SUPFAM" id="SSF53901">
    <property type="entry name" value="Thiolase-like"/>
    <property type="match status" value="1"/>
</dbReference>
<dbReference type="InterPro" id="IPR001242">
    <property type="entry name" value="Condensation_dom"/>
</dbReference>
<dbReference type="Pfam" id="PF00109">
    <property type="entry name" value="ketoacyl-synt"/>
    <property type="match status" value="1"/>
</dbReference>
<dbReference type="Pfam" id="PF07993">
    <property type="entry name" value="NAD_binding_4"/>
    <property type="match status" value="1"/>
</dbReference>
<dbReference type="SMART" id="SM00823">
    <property type="entry name" value="PKS_PP"/>
    <property type="match status" value="2"/>
</dbReference>
<feature type="active site" description="Proton donor; for dehydratase activity" evidence="10">
    <location>
        <position position="1158"/>
    </location>
</feature>
<dbReference type="InterPro" id="IPR036291">
    <property type="entry name" value="NAD(P)-bd_dom_sf"/>
</dbReference>
<keyword evidence="16" id="KW-1185">Reference proteome</keyword>
<proteinExistence type="inferred from homology"/>
<dbReference type="InterPro" id="IPR032821">
    <property type="entry name" value="PKS_assoc"/>
</dbReference>
<dbReference type="InterPro" id="IPR014043">
    <property type="entry name" value="Acyl_transferase_dom"/>
</dbReference>
<dbReference type="InterPro" id="IPR013120">
    <property type="entry name" value="FAR_NAD-bd"/>
</dbReference>
<keyword evidence="5" id="KW-0808">Transferase</keyword>
<dbReference type="Pfam" id="PF21089">
    <property type="entry name" value="PKS_DH_N"/>
    <property type="match status" value="1"/>
</dbReference>
<dbReference type="SMART" id="SM00825">
    <property type="entry name" value="PKS_KS"/>
    <property type="match status" value="1"/>
</dbReference>
<dbReference type="PROSITE" id="PS52019">
    <property type="entry name" value="PKS_MFAS_DH"/>
    <property type="match status" value="1"/>
</dbReference>
<dbReference type="InterPro" id="IPR020806">
    <property type="entry name" value="PKS_PP-bd"/>
</dbReference>
<dbReference type="InterPro" id="IPR016035">
    <property type="entry name" value="Acyl_Trfase/lysoPLipase"/>
</dbReference>
<dbReference type="SUPFAM" id="SSF53335">
    <property type="entry name" value="S-adenosyl-L-methionine-dependent methyltransferases"/>
    <property type="match status" value="1"/>
</dbReference>
<dbReference type="InterPro" id="IPR049900">
    <property type="entry name" value="PKS_mFAS_DH"/>
</dbReference>
<name>A0ABR0SH14_9HYPO</name>
<dbReference type="Pfam" id="PF00501">
    <property type="entry name" value="AMP-binding"/>
    <property type="match status" value="1"/>
</dbReference>
<dbReference type="Pfam" id="PF16197">
    <property type="entry name" value="KAsynt_C_assoc"/>
    <property type="match status" value="1"/>
</dbReference>
<feature type="domain" description="Ketosynthase family 3 (KS3)" evidence="13">
    <location>
        <begin position="6"/>
        <end position="440"/>
    </location>
</feature>
<dbReference type="PANTHER" id="PTHR43775">
    <property type="entry name" value="FATTY ACID SYNTHASE"/>
    <property type="match status" value="1"/>
</dbReference>
<dbReference type="Gene3D" id="3.40.50.12780">
    <property type="entry name" value="N-terminal domain of ligase-like"/>
    <property type="match status" value="1"/>
</dbReference>
<evidence type="ECO:0000313" key="16">
    <source>
        <dbReference type="Proteomes" id="UP001338125"/>
    </source>
</evidence>
<keyword evidence="8" id="KW-0511">Multifunctional enzyme</keyword>
<keyword evidence="4" id="KW-0489">Methyltransferase</keyword>
<dbReference type="PROSITE" id="PS00455">
    <property type="entry name" value="AMP_BINDING"/>
    <property type="match status" value="1"/>
</dbReference>
<keyword evidence="3" id="KW-0436">Ligase</keyword>
<accession>A0ABR0SH14</accession>
<dbReference type="SMART" id="SM00827">
    <property type="entry name" value="PKS_AT"/>
    <property type="match status" value="1"/>
</dbReference>
<dbReference type="SUPFAM" id="SSF52151">
    <property type="entry name" value="FabD/lysophospholipase-like"/>
    <property type="match status" value="1"/>
</dbReference>
<evidence type="ECO:0000256" key="6">
    <source>
        <dbReference type="ARBA" id="ARBA00022737"/>
    </source>
</evidence>
<dbReference type="CDD" id="cd00833">
    <property type="entry name" value="PKS"/>
    <property type="match status" value="1"/>
</dbReference>
<evidence type="ECO:0000256" key="3">
    <source>
        <dbReference type="ARBA" id="ARBA00022598"/>
    </source>
</evidence>
<dbReference type="Pfam" id="PF08659">
    <property type="entry name" value="KR"/>
    <property type="match status" value="1"/>
</dbReference>
<dbReference type="Gene3D" id="3.30.300.30">
    <property type="match status" value="1"/>
</dbReference>
<dbReference type="InterPro" id="IPR001227">
    <property type="entry name" value="Ac_transferase_dom_sf"/>
</dbReference>
<dbReference type="InterPro" id="IPR042099">
    <property type="entry name" value="ANL_N_sf"/>
</dbReference>
<dbReference type="SUPFAM" id="SSF47336">
    <property type="entry name" value="ACP-like"/>
    <property type="match status" value="2"/>
</dbReference>
<dbReference type="Gene3D" id="3.10.129.110">
    <property type="entry name" value="Polyketide synthase dehydratase"/>
    <property type="match status" value="1"/>
</dbReference>
<dbReference type="InterPro" id="IPR014030">
    <property type="entry name" value="Ketoacyl_synth_N"/>
</dbReference>
<dbReference type="SMART" id="SM00822">
    <property type="entry name" value="PKS_KR"/>
    <property type="match status" value="1"/>
</dbReference>
<evidence type="ECO:0000259" key="14">
    <source>
        <dbReference type="PROSITE" id="PS52019"/>
    </source>
</evidence>
<feature type="region of interest" description="C-terminal hotdog fold" evidence="10">
    <location>
        <begin position="1099"/>
        <end position="1249"/>
    </location>
</feature>
<feature type="region of interest" description="N-terminal hotdog fold" evidence="10">
    <location>
        <begin position="946"/>
        <end position="1084"/>
    </location>
</feature>
<dbReference type="Pfam" id="PF02801">
    <property type="entry name" value="Ketoacyl-synt_C"/>
    <property type="match status" value="1"/>
</dbReference>
<dbReference type="PANTHER" id="PTHR43775:SF20">
    <property type="entry name" value="HYBRID PKS-NRPS SYNTHETASE APDA"/>
    <property type="match status" value="1"/>
</dbReference>
<dbReference type="Gene3D" id="3.30.559.30">
    <property type="entry name" value="Nonribosomal peptide synthetase, condensation domain"/>
    <property type="match status" value="1"/>
</dbReference>
<dbReference type="SUPFAM" id="SSF56801">
    <property type="entry name" value="Acetyl-CoA synthetase-like"/>
    <property type="match status" value="1"/>
</dbReference>
<dbReference type="InterPro" id="IPR049551">
    <property type="entry name" value="PKS_DH_C"/>
</dbReference>
<dbReference type="PROSITE" id="PS00606">
    <property type="entry name" value="KS3_1"/>
    <property type="match status" value="1"/>
</dbReference>
<dbReference type="InterPro" id="IPR020841">
    <property type="entry name" value="PKS_Beta-ketoAc_synthase_dom"/>
</dbReference>
<dbReference type="InterPro" id="IPR018201">
    <property type="entry name" value="Ketoacyl_synth_AS"/>
</dbReference>
<evidence type="ECO:0000256" key="2">
    <source>
        <dbReference type="ARBA" id="ARBA00022553"/>
    </source>
</evidence>
<dbReference type="InterPro" id="IPR016036">
    <property type="entry name" value="Malonyl_transacylase_ACP-bd"/>
</dbReference>
<dbReference type="InterPro" id="IPR009081">
    <property type="entry name" value="PP-bd_ACP"/>
</dbReference>
<dbReference type="Gene3D" id="3.40.366.10">
    <property type="entry name" value="Malonyl-Coenzyme A Acyl Carrier Protein, domain 2"/>
    <property type="match status" value="1"/>
</dbReference>
<dbReference type="Pfam" id="PF14765">
    <property type="entry name" value="PS-DH"/>
    <property type="match status" value="1"/>
</dbReference>
<dbReference type="Gene3D" id="1.10.1200.10">
    <property type="entry name" value="ACP-like"/>
    <property type="match status" value="2"/>
</dbReference>
<dbReference type="SUPFAM" id="SSF55048">
    <property type="entry name" value="Probable ACP-binding domain of malonyl-CoA ACP transacylase"/>
    <property type="match status" value="1"/>
</dbReference>
<dbReference type="InterPro" id="IPR029063">
    <property type="entry name" value="SAM-dependent_MTases_sf"/>
</dbReference>
<dbReference type="InterPro" id="IPR020845">
    <property type="entry name" value="AMP-binding_CS"/>
</dbReference>
<comment type="caution">
    <text evidence="15">The sequence shown here is derived from an EMBL/GenBank/DDBJ whole genome shotgun (WGS) entry which is preliminary data.</text>
</comment>
<dbReference type="InterPro" id="IPR045851">
    <property type="entry name" value="AMP-bd_C_sf"/>
</dbReference>
<dbReference type="Proteomes" id="UP001338125">
    <property type="component" value="Unassembled WGS sequence"/>
</dbReference>
<keyword evidence="2" id="KW-0597">Phosphoprotein</keyword>
<dbReference type="InterPro" id="IPR042104">
    <property type="entry name" value="PKS_dehydratase_sf"/>
</dbReference>
<evidence type="ECO:0000256" key="4">
    <source>
        <dbReference type="ARBA" id="ARBA00022603"/>
    </source>
</evidence>
<keyword evidence="7" id="KW-0560">Oxidoreductase</keyword>
<dbReference type="InterPro" id="IPR000873">
    <property type="entry name" value="AMP-dep_synth/lig_dom"/>
</dbReference>
<evidence type="ECO:0000256" key="7">
    <source>
        <dbReference type="ARBA" id="ARBA00023002"/>
    </source>
</evidence>
<feature type="domain" description="Carrier" evidence="12">
    <location>
        <begin position="2370"/>
        <end position="2447"/>
    </location>
</feature>
<dbReference type="Pfam" id="PF08242">
    <property type="entry name" value="Methyltransf_12"/>
    <property type="match status" value="1"/>
</dbReference>